<accession>A0AAV3RV58</accession>
<organism evidence="2 3">
    <name type="scientific">Lithospermum erythrorhizon</name>
    <name type="common">Purple gromwell</name>
    <name type="synonym">Lithospermum officinale var. erythrorhizon</name>
    <dbReference type="NCBI Taxonomy" id="34254"/>
    <lineage>
        <taxon>Eukaryota</taxon>
        <taxon>Viridiplantae</taxon>
        <taxon>Streptophyta</taxon>
        <taxon>Embryophyta</taxon>
        <taxon>Tracheophyta</taxon>
        <taxon>Spermatophyta</taxon>
        <taxon>Magnoliopsida</taxon>
        <taxon>eudicotyledons</taxon>
        <taxon>Gunneridae</taxon>
        <taxon>Pentapetalae</taxon>
        <taxon>asterids</taxon>
        <taxon>lamiids</taxon>
        <taxon>Boraginales</taxon>
        <taxon>Boraginaceae</taxon>
        <taxon>Boraginoideae</taxon>
        <taxon>Lithospermeae</taxon>
        <taxon>Lithospermum</taxon>
    </lineage>
</organism>
<evidence type="ECO:0008006" key="4">
    <source>
        <dbReference type="Google" id="ProtNLM"/>
    </source>
</evidence>
<keyword evidence="1" id="KW-0472">Membrane</keyword>
<sequence>MDYINVTSPPSLPPPPPPLLLYFSAILLPIILIFIFLKPTKNSTPNLPPGPPGWPMFGHIFMLKHLPHVTMAKMKDKYGPVVWLKIGSINTMVVLTANAAAEVYKNHDLDFSPIDVFWIL</sequence>
<dbReference type="Pfam" id="PF00067">
    <property type="entry name" value="p450"/>
    <property type="match status" value="1"/>
</dbReference>
<keyword evidence="1" id="KW-1133">Transmembrane helix</keyword>
<dbReference type="GO" id="GO:0005506">
    <property type="term" value="F:iron ion binding"/>
    <property type="evidence" value="ECO:0007669"/>
    <property type="project" value="InterPro"/>
</dbReference>
<dbReference type="InterPro" id="IPR001128">
    <property type="entry name" value="Cyt_P450"/>
</dbReference>
<dbReference type="GO" id="GO:0004497">
    <property type="term" value="F:monooxygenase activity"/>
    <property type="evidence" value="ECO:0007669"/>
    <property type="project" value="InterPro"/>
</dbReference>
<dbReference type="InterPro" id="IPR036396">
    <property type="entry name" value="Cyt_P450_sf"/>
</dbReference>
<evidence type="ECO:0000313" key="3">
    <source>
        <dbReference type="Proteomes" id="UP001454036"/>
    </source>
</evidence>
<protein>
    <recommendedName>
        <fullName evidence="4">Cytochrome P450</fullName>
    </recommendedName>
</protein>
<evidence type="ECO:0000256" key="1">
    <source>
        <dbReference type="SAM" id="Phobius"/>
    </source>
</evidence>
<proteinExistence type="predicted"/>
<dbReference type="SUPFAM" id="SSF48264">
    <property type="entry name" value="Cytochrome P450"/>
    <property type="match status" value="1"/>
</dbReference>
<dbReference type="PANTHER" id="PTHR24299">
    <property type="entry name" value="CYTOCHROME P450 FAMILY 1"/>
    <property type="match status" value="1"/>
</dbReference>
<gene>
    <name evidence="2" type="ORF">LIER_31643</name>
</gene>
<evidence type="ECO:0000313" key="2">
    <source>
        <dbReference type="EMBL" id="GAA0184355.1"/>
    </source>
</evidence>
<dbReference type="EMBL" id="BAABME010011830">
    <property type="protein sequence ID" value="GAA0184355.1"/>
    <property type="molecule type" value="Genomic_DNA"/>
</dbReference>
<dbReference type="Proteomes" id="UP001454036">
    <property type="component" value="Unassembled WGS sequence"/>
</dbReference>
<feature type="transmembrane region" description="Helical" evidence="1">
    <location>
        <begin position="20"/>
        <end position="37"/>
    </location>
</feature>
<dbReference type="GO" id="GO:0016705">
    <property type="term" value="F:oxidoreductase activity, acting on paired donors, with incorporation or reduction of molecular oxygen"/>
    <property type="evidence" value="ECO:0007669"/>
    <property type="project" value="InterPro"/>
</dbReference>
<dbReference type="Gene3D" id="1.10.630.10">
    <property type="entry name" value="Cytochrome P450"/>
    <property type="match status" value="1"/>
</dbReference>
<dbReference type="AlphaFoldDB" id="A0AAV3RV58"/>
<comment type="caution">
    <text evidence="2">The sequence shown here is derived from an EMBL/GenBank/DDBJ whole genome shotgun (WGS) entry which is preliminary data.</text>
</comment>
<keyword evidence="3" id="KW-1185">Reference proteome</keyword>
<keyword evidence="1" id="KW-0812">Transmembrane</keyword>
<reference evidence="2 3" key="1">
    <citation type="submission" date="2024-01" db="EMBL/GenBank/DDBJ databases">
        <title>The complete chloroplast genome sequence of Lithospermum erythrorhizon: insights into the phylogenetic relationship among Boraginaceae species and the maternal lineages of purple gromwells.</title>
        <authorList>
            <person name="Okada T."/>
            <person name="Watanabe K."/>
        </authorList>
    </citation>
    <scope>NUCLEOTIDE SEQUENCE [LARGE SCALE GENOMIC DNA]</scope>
</reference>
<name>A0AAV3RV58_LITER</name>
<dbReference type="GO" id="GO:0020037">
    <property type="term" value="F:heme binding"/>
    <property type="evidence" value="ECO:0007669"/>
    <property type="project" value="InterPro"/>
</dbReference>
<dbReference type="PANTHER" id="PTHR24299:SF58">
    <property type="entry name" value="CYTOCHROME P450"/>
    <property type="match status" value="1"/>
</dbReference>